<evidence type="ECO:0000256" key="4">
    <source>
        <dbReference type="PROSITE-ProRule" id="PRU00335"/>
    </source>
</evidence>
<dbReference type="SUPFAM" id="SSF48498">
    <property type="entry name" value="Tetracyclin repressor-like, C-terminal domain"/>
    <property type="match status" value="1"/>
</dbReference>
<gene>
    <name evidence="7" type="ORF">SAMN05421810_101306</name>
</gene>
<dbReference type="Gene3D" id="1.10.10.60">
    <property type="entry name" value="Homeodomain-like"/>
    <property type="match status" value="1"/>
</dbReference>
<dbReference type="InterPro" id="IPR036271">
    <property type="entry name" value="Tet_transcr_reg_TetR-rel_C_sf"/>
</dbReference>
<evidence type="ECO:0000256" key="3">
    <source>
        <dbReference type="ARBA" id="ARBA00023163"/>
    </source>
</evidence>
<dbReference type="PROSITE" id="PS50977">
    <property type="entry name" value="HTH_TETR_2"/>
    <property type="match status" value="1"/>
</dbReference>
<organism evidence="7 8">
    <name type="scientific">Amycolatopsis arida</name>
    <dbReference type="NCBI Taxonomy" id="587909"/>
    <lineage>
        <taxon>Bacteria</taxon>
        <taxon>Bacillati</taxon>
        <taxon>Actinomycetota</taxon>
        <taxon>Actinomycetes</taxon>
        <taxon>Pseudonocardiales</taxon>
        <taxon>Pseudonocardiaceae</taxon>
        <taxon>Amycolatopsis</taxon>
    </lineage>
</organism>
<keyword evidence="8" id="KW-1185">Reference proteome</keyword>
<protein>
    <submittedName>
        <fullName evidence="7">Regulatory protein, tetR family</fullName>
    </submittedName>
</protein>
<sequence>MRGTDPQIRPRRPRRYCGRACQARAYRARKDGGPRPVRRIAPDHRAKPDHVPDRATVVRVAVRLADAEGLAAVSIRALAAHLGLPAMSLYRRVSGKDDLVAGMADTVLAEYRPPPEPATGWRARLEHEARQEWALYQRHPWILPVLATTRPPLGPGVLAAVDRTLAALGDRVDPEAAFALYLLVSGYVQGMALLSAAESAAVRDTGVTGGRWWSARSAALPRTAAARHPALAALVERGLVAPPAPDAVRAWFEFGLRRVLDGVAVFLAEPVPPAGHRSTG</sequence>
<reference evidence="8" key="1">
    <citation type="submission" date="2016-10" db="EMBL/GenBank/DDBJ databases">
        <authorList>
            <person name="Varghese N."/>
            <person name="Submissions S."/>
        </authorList>
    </citation>
    <scope>NUCLEOTIDE SEQUENCE [LARGE SCALE GENOMIC DNA]</scope>
    <source>
        <strain evidence="8">CGMCC 4.5579</strain>
    </source>
</reference>
<dbReference type="PANTHER" id="PTHR30055:SF151">
    <property type="entry name" value="TRANSCRIPTIONAL REGULATORY PROTEIN"/>
    <property type="match status" value="1"/>
</dbReference>
<dbReference type="RefSeq" id="WP_243859889.1">
    <property type="nucleotide sequence ID" value="NZ_FOWW01000001.1"/>
</dbReference>
<evidence type="ECO:0000256" key="5">
    <source>
        <dbReference type="SAM" id="MobiDB-lite"/>
    </source>
</evidence>
<accession>A0A1I5KVH7</accession>
<keyword evidence="1" id="KW-0805">Transcription regulation</keyword>
<dbReference type="AlphaFoldDB" id="A0A1I5KVH7"/>
<dbReference type="STRING" id="587909.SAMN05421810_101306"/>
<dbReference type="SUPFAM" id="SSF46689">
    <property type="entry name" value="Homeodomain-like"/>
    <property type="match status" value="1"/>
</dbReference>
<evidence type="ECO:0000313" key="8">
    <source>
        <dbReference type="Proteomes" id="UP000198727"/>
    </source>
</evidence>
<feature type="DNA-binding region" description="H-T-H motif" evidence="4">
    <location>
        <begin position="74"/>
        <end position="93"/>
    </location>
</feature>
<dbReference type="Gene3D" id="1.10.357.10">
    <property type="entry name" value="Tetracycline Repressor, domain 2"/>
    <property type="match status" value="1"/>
</dbReference>
<dbReference type="EMBL" id="FOWW01000001">
    <property type="protein sequence ID" value="SFO88963.1"/>
    <property type="molecule type" value="Genomic_DNA"/>
</dbReference>
<feature type="compositionally biased region" description="Basic and acidic residues" evidence="5">
    <location>
        <begin position="40"/>
        <end position="50"/>
    </location>
</feature>
<proteinExistence type="predicted"/>
<dbReference type="InterPro" id="IPR001647">
    <property type="entry name" value="HTH_TetR"/>
</dbReference>
<keyword evidence="2 4" id="KW-0238">DNA-binding</keyword>
<dbReference type="GO" id="GO:0003700">
    <property type="term" value="F:DNA-binding transcription factor activity"/>
    <property type="evidence" value="ECO:0007669"/>
    <property type="project" value="TreeGrafter"/>
</dbReference>
<dbReference type="InterPro" id="IPR009057">
    <property type="entry name" value="Homeodomain-like_sf"/>
</dbReference>
<dbReference type="GO" id="GO:0045892">
    <property type="term" value="P:negative regulation of DNA-templated transcription"/>
    <property type="evidence" value="ECO:0007669"/>
    <property type="project" value="InterPro"/>
</dbReference>
<dbReference type="Proteomes" id="UP000198727">
    <property type="component" value="Unassembled WGS sequence"/>
</dbReference>
<evidence type="ECO:0000256" key="1">
    <source>
        <dbReference type="ARBA" id="ARBA00023015"/>
    </source>
</evidence>
<evidence type="ECO:0000256" key="2">
    <source>
        <dbReference type="ARBA" id="ARBA00023125"/>
    </source>
</evidence>
<name>A0A1I5KVH7_9PSEU</name>
<dbReference type="PANTHER" id="PTHR30055">
    <property type="entry name" value="HTH-TYPE TRANSCRIPTIONAL REGULATOR RUTR"/>
    <property type="match status" value="1"/>
</dbReference>
<dbReference type="GO" id="GO:0000976">
    <property type="term" value="F:transcription cis-regulatory region binding"/>
    <property type="evidence" value="ECO:0007669"/>
    <property type="project" value="TreeGrafter"/>
</dbReference>
<dbReference type="InterPro" id="IPR004111">
    <property type="entry name" value="Repressor_TetR_C"/>
</dbReference>
<dbReference type="InterPro" id="IPR050109">
    <property type="entry name" value="HTH-type_TetR-like_transc_reg"/>
</dbReference>
<evidence type="ECO:0000313" key="7">
    <source>
        <dbReference type="EMBL" id="SFO88963.1"/>
    </source>
</evidence>
<dbReference type="Pfam" id="PF00440">
    <property type="entry name" value="TetR_N"/>
    <property type="match status" value="1"/>
</dbReference>
<feature type="domain" description="HTH tetR-type" evidence="6">
    <location>
        <begin position="51"/>
        <end position="111"/>
    </location>
</feature>
<keyword evidence="3" id="KW-0804">Transcription</keyword>
<dbReference type="Pfam" id="PF02909">
    <property type="entry name" value="TetR_C_1"/>
    <property type="match status" value="1"/>
</dbReference>
<evidence type="ECO:0000259" key="6">
    <source>
        <dbReference type="PROSITE" id="PS50977"/>
    </source>
</evidence>
<feature type="region of interest" description="Disordered" evidence="5">
    <location>
        <begin position="27"/>
        <end position="50"/>
    </location>
</feature>